<keyword evidence="5 7" id="KW-0472">Membrane</keyword>
<dbReference type="PIRSF" id="PIRSF006158">
    <property type="entry name" value="UCP006158_SH3"/>
    <property type="match status" value="1"/>
</dbReference>
<dbReference type="OrthoDB" id="9790951at2"/>
<dbReference type="SMART" id="SM00287">
    <property type="entry name" value="SH3b"/>
    <property type="match status" value="1"/>
</dbReference>
<keyword evidence="11" id="KW-1185">Reference proteome</keyword>
<feature type="transmembrane region" description="Helical" evidence="7">
    <location>
        <begin position="159"/>
        <end position="180"/>
    </location>
</feature>
<keyword evidence="2 7" id="KW-0812">Transmembrane</keyword>
<gene>
    <name evidence="10" type="ORF">D5R81_05740</name>
</gene>
<keyword evidence="3 8" id="KW-0732">Signal</keyword>
<evidence type="ECO:0000256" key="6">
    <source>
        <dbReference type="SAM" id="Coils"/>
    </source>
</evidence>
<feature type="domain" description="SH3b" evidence="9">
    <location>
        <begin position="20"/>
        <end position="86"/>
    </location>
</feature>
<dbReference type="PROSITE" id="PS51781">
    <property type="entry name" value="SH3B"/>
    <property type="match status" value="1"/>
</dbReference>
<dbReference type="Proteomes" id="UP000273022">
    <property type="component" value="Unassembled WGS sequence"/>
</dbReference>
<feature type="signal peptide" evidence="8">
    <location>
        <begin position="1"/>
        <end position="19"/>
    </location>
</feature>
<dbReference type="Pfam" id="PF08239">
    <property type="entry name" value="SH3_3"/>
    <property type="match status" value="1"/>
</dbReference>
<evidence type="ECO:0000313" key="10">
    <source>
        <dbReference type="EMBL" id="RJY18369.1"/>
    </source>
</evidence>
<dbReference type="InterPro" id="IPR003646">
    <property type="entry name" value="SH3-like_bac-type"/>
</dbReference>
<keyword evidence="6" id="KW-0175">Coiled coil</keyword>
<evidence type="ECO:0000256" key="5">
    <source>
        <dbReference type="ARBA" id="ARBA00023136"/>
    </source>
</evidence>
<evidence type="ECO:0000256" key="7">
    <source>
        <dbReference type="SAM" id="Phobius"/>
    </source>
</evidence>
<reference evidence="10 11" key="1">
    <citation type="submission" date="2018-09" db="EMBL/GenBank/DDBJ databases">
        <title>Phylogeny of the Shewanellaceae, and recommendation for two new genera, Pseudoshewanella and Parashewanella.</title>
        <authorList>
            <person name="Wang G."/>
        </authorList>
    </citation>
    <scope>NUCLEOTIDE SEQUENCE [LARGE SCALE GENOMIC DNA]</scope>
    <source>
        <strain evidence="10 11">KCTC 22492</strain>
    </source>
</reference>
<name>A0A3A6TQT0_9GAMM</name>
<proteinExistence type="predicted"/>
<evidence type="ECO:0000256" key="3">
    <source>
        <dbReference type="ARBA" id="ARBA00022729"/>
    </source>
</evidence>
<dbReference type="NCBIfam" id="TIGR04211">
    <property type="entry name" value="SH3_and_anchor"/>
    <property type="match status" value="1"/>
</dbReference>
<evidence type="ECO:0000256" key="4">
    <source>
        <dbReference type="ARBA" id="ARBA00022989"/>
    </source>
</evidence>
<feature type="chain" id="PRO_5017288177" evidence="8">
    <location>
        <begin position="20"/>
        <end position="191"/>
    </location>
</feature>
<evidence type="ECO:0000259" key="9">
    <source>
        <dbReference type="PROSITE" id="PS51781"/>
    </source>
</evidence>
<dbReference type="Gene3D" id="2.30.30.40">
    <property type="entry name" value="SH3 Domains"/>
    <property type="match status" value="1"/>
</dbReference>
<feature type="coiled-coil region" evidence="6">
    <location>
        <begin position="92"/>
        <end position="154"/>
    </location>
</feature>
<evidence type="ECO:0000256" key="2">
    <source>
        <dbReference type="ARBA" id="ARBA00022692"/>
    </source>
</evidence>
<evidence type="ECO:0000256" key="8">
    <source>
        <dbReference type="SAM" id="SignalP"/>
    </source>
</evidence>
<dbReference type="GO" id="GO:0016020">
    <property type="term" value="C:membrane"/>
    <property type="evidence" value="ECO:0007669"/>
    <property type="project" value="UniProtKB-SubCell"/>
</dbReference>
<comment type="caution">
    <text evidence="10">The sequence shown here is derived from an EMBL/GenBank/DDBJ whole genome shotgun (WGS) entry which is preliminary data.</text>
</comment>
<evidence type="ECO:0000256" key="1">
    <source>
        <dbReference type="ARBA" id="ARBA00004167"/>
    </source>
</evidence>
<dbReference type="EMBL" id="QYYH01000024">
    <property type="protein sequence ID" value="RJY18369.1"/>
    <property type="molecule type" value="Genomic_DNA"/>
</dbReference>
<protein>
    <submittedName>
        <fullName evidence="10">TIGR04211 family SH3 domain-containing protein</fullName>
    </submittedName>
</protein>
<keyword evidence="4 7" id="KW-1133">Transmembrane helix</keyword>
<comment type="subcellular location">
    <subcellularLocation>
        <location evidence="1">Membrane</location>
        <topology evidence="1">Single-pass membrane protein</topology>
    </subcellularLocation>
</comment>
<dbReference type="InterPro" id="IPR016476">
    <property type="entry name" value="SH3_dom_pro"/>
</dbReference>
<evidence type="ECO:0000313" key="11">
    <source>
        <dbReference type="Proteomes" id="UP000273022"/>
    </source>
</evidence>
<dbReference type="AlphaFoldDB" id="A0A3A6TQT0"/>
<sequence>MFRLLTLVIALIIPFSLTAEEQQRYVSDSVYVYMHKGPGSQYKILGSVSAGELITLLPEASDGYSKIIDKKGREGWIRTNFVSNKLSLKLTVPKLEQQITELKQLLEQASNEVTLLRGDLDKAKQQLSVEQNARVDSDKKRTEAQAQLNDLKDDSRYQFWREGGIIAGIGLILGLLIAYLPRPSRRSRTKW</sequence>
<organism evidence="10 11">
    <name type="scientific">Parashewanella spongiae</name>
    <dbReference type="NCBI Taxonomy" id="342950"/>
    <lineage>
        <taxon>Bacteria</taxon>
        <taxon>Pseudomonadati</taxon>
        <taxon>Pseudomonadota</taxon>
        <taxon>Gammaproteobacteria</taxon>
        <taxon>Alteromonadales</taxon>
        <taxon>Shewanellaceae</taxon>
        <taxon>Parashewanella</taxon>
    </lineage>
</organism>
<dbReference type="RefSeq" id="WP_121852697.1">
    <property type="nucleotide sequence ID" value="NZ_CP037952.1"/>
</dbReference>
<accession>A0A3A6TQT0</accession>